<comment type="caution">
    <text evidence="1">The sequence shown here is derived from an EMBL/GenBank/DDBJ whole genome shotgun (WGS) entry which is preliminary data.</text>
</comment>
<proteinExistence type="predicted"/>
<sequence>MVNEERSRKAAKRIVVAISSSSEEEEESFLESDDDNVSSESESEDDYNISGDSDDDVVEITSSPSCDYEYSDDCVDEENEGKDEESLYRRVVNLLRGKSDLQELTLVECKAYLRKHGLRLSGTKTECILRIKEHWKLKDGTGETLYPRSSFNINCTGDVCRGDVVLFTQKVYKKFDKVARSGRVLGKRTVAGRIVKESYGAAKQQHTFTVEVLWSKGAKKLPPLFPLLVKGRNLYRMKTYRWPWKNEKERAEVLVEKHTRGAAARLVREMRRTKAVKRMQNGSCTNEGTQKQGSRHQKHFHQHLSSSQTSKAVKKDKHGDRHGKAPVVHQKRNYSHRDVPAFGRSNLEGIRKLNPFSSHQQHQNFWHPFEDEEFVNRDYCQHYGQPIHEWRNFNDFSSMRTNRTPHPFSYGYKTESSRHRK</sequence>
<organism evidence="1 2">
    <name type="scientific">Catharanthus roseus</name>
    <name type="common">Madagascar periwinkle</name>
    <name type="synonym">Vinca rosea</name>
    <dbReference type="NCBI Taxonomy" id="4058"/>
    <lineage>
        <taxon>Eukaryota</taxon>
        <taxon>Viridiplantae</taxon>
        <taxon>Streptophyta</taxon>
        <taxon>Embryophyta</taxon>
        <taxon>Tracheophyta</taxon>
        <taxon>Spermatophyta</taxon>
        <taxon>Magnoliopsida</taxon>
        <taxon>eudicotyledons</taxon>
        <taxon>Gunneridae</taxon>
        <taxon>Pentapetalae</taxon>
        <taxon>asterids</taxon>
        <taxon>lamiids</taxon>
        <taxon>Gentianales</taxon>
        <taxon>Apocynaceae</taxon>
        <taxon>Rauvolfioideae</taxon>
        <taxon>Vinceae</taxon>
        <taxon>Catharanthinae</taxon>
        <taxon>Catharanthus</taxon>
    </lineage>
</organism>
<accession>A0ACC0B0L8</accession>
<gene>
    <name evidence="1" type="ORF">M9H77_15766</name>
</gene>
<protein>
    <submittedName>
        <fullName evidence="1">Uncharacterized protein</fullName>
    </submittedName>
</protein>
<reference evidence="2" key="1">
    <citation type="journal article" date="2023" name="Nat. Plants">
        <title>Single-cell RNA sequencing provides a high-resolution roadmap for understanding the multicellular compartmentation of specialized metabolism.</title>
        <authorList>
            <person name="Sun S."/>
            <person name="Shen X."/>
            <person name="Li Y."/>
            <person name="Li Y."/>
            <person name="Wang S."/>
            <person name="Li R."/>
            <person name="Zhang H."/>
            <person name="Shen G."/>
            <person name="Guo B."/>
            <person name="Wei J."/>
            <person name="Xu J."/>
            <person name="St-Pierre B."/>
            <person name="Chen S."/>
            <person name="Sun C."/>
        </authorList>
    </citation>
    <scope>NUCLEOTIDE SEQUENCE [LARGE SCALE GENOMIC DNA]</scope>
</reference>
<dbReference type="Proteomes" id="UP001060085">
    <property type="component" value="Linkage Group LG04"/>
</dbReference>
<dbReference type="EMBL" id="CM044704">
    <property type="protein sequence ID" value="KAI5665913.1"/>
    <property type="molecule type" value="Genomic_DNA"/>
</dbReference>
<evidence type="ECO:0000313" key="1">
    <source>
        <dbReference type="EMBL" id="KAI5665913.1"/>
    </source>
</evidence>
<name>A0ACC0B0L8_CATRO</name>
<evidence type="ECO:0000313" key="2">
    <source>
        <dbReference type="Proteomes" id="UP001060085"/>
    </source>
</evidence>
<keyword evidence="2" id="KW-1185">Reference proteome</keyword>